<keyword evidence="4 5" id="KW-0472">Membrane</keyword>
<feature type="transmembrane region" description="Helical" evidence="5">
    <location>
        <begin position="56"/>
        <end position="81"/>
    </location>
</feature>
<evidence type="ECO:0000313" key="7">
    <source>
        <dbReference type="Proteomes" id="UP000694300"/>
    </source>
</evidence>
<feature type="transmembrane region" description="Helical" evidence="5">
    <location>
        <begin position="93"/>
        <end position="112"/>
    </location>
</feature>
<evidence type="ECO:0000256" key="4">
    <source>
        <dbReference type="ARBA" id="ARBA00023136"/>
    </source>
</evidence>
<dbReference type="InterPro" id="IPR007318">
    <property type="entry name" value="Phopholipid_MeTrfase"/>
</dbReference>
<keyword evidence="7" id="KW-1185">Reference proteome</keyword>
<evidence type="ECO:0000313" key="6">
    <source>
        <dbReference type="EMBL" id="MBW0126577.1"/>
    </source>
</evidence>
<evidence type="ECO:0000256" key="2">
    <source>
        <dbReference type="ARBA" id="ARBA00022692"/>
    </source>
</evidence>
<proteinExistence type="predicted"/>
<gene>
    <name evidence="6" type="ORF">I4I82_02580</name>
</gene>
<organism evidence="6 7">
    <name type="scientific">Pseudonocardia oceani</name>
    <dbReference type="NCBI Taxonomy" id="2792013"/>
    <lineage>
        <taxon>Bacteria</taxon>
        <taxon>Bacillati</taxon>
        <taxon>Actinomycetota</taxon>
        <taxon>Actinomycetes</taxon>
        <taxon>Pseudonocardiales</taxon>
        <taxon>Pseudonocardiaceae</taxon>
        <taxon>Pseudonocardia</taxon>
    </lineage>
</organism>
<evidence type="ECO:0000256" key="5">
    <source>
        <dbReference type="SAM" id="Phobius"/>
    </source>
</evidence>
<keyword evidence="2 5" id="KW-0812">Transmembrane</keyword>
<dbReference type="PANTHER" id="PTHR12714">
    <property type="entry name" value="PROTEIN-S ISOPRENYLCYSTEINE O-METHYLTRANSFERASE"/>
    <property type="match status" value="1"/>
</dbReference>
<dbReference type="PANTHER" id="PTHR12714:SF9">
    <property type="entry name" value="PROTEIN-S-ISOPRENYLCYSTEINE O-METHYLTRANSFERASE"/>
    <property type="match status" value="1"/>
</dbReference>
<keyword evidence="3 5" id="KW-1133">Transmembrane helix</keyword>
<protein>
    <submittedName>
        <fullName evidence="6">Isoprenylcysteine carboxylmethyltransferase family protein</fullName>
    </submittedName>
</protein>
<evidence type="ECO:0000256" key="3">
    <source>
        <dbReference type="ARBA" id="ARBA00022989"/>
    </source>
</evidence>
<sequence>MSTAEWTAGGTWGWAWAALTLYVVGLLLAFGLRTWVQLRQNGTSGFRGITGRPGSVAWWGGVLFPIALLLGLAAPLLVILGVTPHWQWPAHPVVAGSGLALGVVSLAVVLLAQHTMGASWRIGVDERERTELVTTGIFSRVRNPIFTGMAGVSAAAALMAPTPVAAVAVTALVAAVQIQVRIVEEPYLRLTHGQSYERYAATAGRFVPVLGRLSDTAAAGLDPAAGARRQ</sequence>
<evidence type="ECO:0000256" key="1">
    <source>
        <dbReference type="ARBA" id="ARBA00004127"/>
    </source>
</evidence>
<reference evidence="6 7" key="1">
    <citation type="submission" date="2020-11" db="EMBL/GenBank/DDBJ databases">
        <title>Pseudonocardia abyssalis sp. nov. and Pseudonocardia oceani sp. nov., description and phylogenomic analysis of two novel actinomycetes isolated from the deep Southern Ocean.</title>
        <authorList>
            <person name="Parra J."/>
        </authorList>
    </citation>
    <scope>NUCLEOTIDE SEQUENCE [LARGE SCALE GENOMIC DNA]</scope>
    <source>
        <strain evidence="7">KRD185</strain>
    </source>
</reference>
<accession>A0ABS6U2V7</accession>
<name>A0ABS6U2V7_9PSEU</name>
<dbReference type="RefSeq" id="WP_218595105.1">
    <property type="nucleotide sequence ID" value="NZ_JADQDE010000022.1"/>
</dbReference>
<dbReference type="Proteomes" id="UP000694300">
    <property type="component" value="Unassembled WGS sequence"/>
</dbReference>
<dbReference type="EMBL" id="JADQDF010000001">
    <property type="protein sequence ID" value="MBW0126577.1"/>
    <property type="molecule type" value="Genomic_DNA"/>
</dbReference>
<feature type="transmembrane region" description="Helical" evidence="5">
    <location>
        <begin position="12"/>
        <end position="36"/>
    </location>
</feature>
<comment type="subcellular location">
    <subcellularLocation>
        <location evidence="1">Endomembrane system</location>
        <topology evidence="1">Multi-pass membrane protein</topology>
    </subcellularLocation>
</comment>
<comment type="caution">
    <text evidence="6">The sequence shown here is derived from an EMBL/GenBank/DDBJ whole genome shotgun (WGS) entry which is preliminary data.</text>
</comment>
<dbReference type="Pfam" id="PF04191">
    <property type="entry name" value="PEMT"/>
    <property type="match status" value="1"/>
</dbReference>